<feature type="compositionally biased region" description="Basic and acidic residues" evidence="5">
    <location>
        <begin position="470"/>
        <end position="480"/>
    </location>
</feature>
<feature type="region of interest" description="Disordered" evidence="5">
    <location>
        <begin position="616"/>
        <end position="660"/>
    </location>
</feature>
<feature type="region of interest" description="Disordered" evidence="5">
    <location>
        <begin position="780"/>
        <end position="804"/>
    </location>
</feature>
<dbReference type="AlphaFoldDB" id="A0A9P8XZ47"/>
<evidence type="ECO:0000256" key="3">
    <source>
        <dbReference type="ARBA" id="ARBA00022833"/>
    </source>
</evidence>
<reference evidence="7" key="1">
    <citation type="journal article" date="2021" name="Nat. Commun.">
        <title>Genetic determinants of endophytism in the Arabidopsis root mycobiome.</title>
        <authorList>
            <person name="Mesny F."/>
            <person name="Miyauchi S."/>
            <person name="Thiergart T."/>
            <person name="Pickel B."/>
            <person name="Atanasova L."/>
            <person name="Karlsson M."/>
            <person name="Huettel B."/>
            <person name="Barry K.W."/>
            <person name="Haridas S."/>
            <person name="Chen C."/>
            <person name="Bauer D."/>
            <person name="Andreopoulos W."/>
            <person name="Pangilinan J."/>
            <person name="LaButti K."/>
            <person name="Riley R."/>
            <person name="Lipzen A."/>
            <person name="Clum A."/>
            <person name="Drula E."/>
            <person name="Henrissat B."/>
            <person name="Kohler A."/>
            <person name="Grigoriev I.V."/>
            <person name="Martin F.M."/>
            <person name="Hacquard S."/>
        </authorList>
    </citation>
    <scope>NUCLEOTIDE SEQUENCE</scope>
    <source>
        <strain evidence="7">MPI-CAGE-CH-0230</strain>
    </source>
</reference>
<dbReference type="EMBL" id="JAGTJQ010000008">
    <property type="protein sequence ID" value="KAH7025788.1"/>
    <property type="molecule type" value="Genomic_DNA"/>
</dbReference>
<feature type="compositionally biased region" description="Basic and acidic residues" evidence="5">
    <location>
        <begin position="616"/>
        <end position="633"/>
    </location>
</feature>
<comment type="caution">
    <text evidence="7">The sequence shown here is derived from an EMBL/GenBank/DDBJ whole genome shotgun (WGS) entry which is preliminary data.</text>
</comment>
<dbReference type="InterPro" id="IPR036855">
    <property type="entry name" value="Znf_CCCH_sf"/>
</dbReference>
<evidence type="ECO:0000313" key="8">
    <source>
        <dbReference type="Proteomes" id="UP000756346"/>
    </source>
</evidence>
<dbReference type="OrthoDB" id="4347at2759"/>
<sequence length="1167" mass="127266">MYNGKQSPAPISQQGTFQNPQPGTYGANGYPQGAHPNPSTQMNASPGHCFQPFVPPQHSQAQEGSGIAQDQSHVPQGKRTITPASASPHGPGGQPYNTLQPYGQIQPQPQPTAPIVFQAVPNHPHLTVSSAPVRYRAKAGRAEAVFTPVEHVFKTEPPKPKTAGTRKTSSTKEAEASSSSESEEEEEDGETELDREAVKIMIKMGVPKNTPEAVEQQVVQRVWQDQHTAYDKDKTSKAIQWFGTFVDGFWVEVKRLKDSLKTAEENGEKDKIPSLQAAARRQNEMMHTAIQTAERFGEEYLVSNMGGNRKLCTIMRNALANCFTTKDFTGPYPRVLLKLMSRFTTIDTEFLSKLKLDALRTKYGEQIDSEMKGYIDQIIKNAKIRDEKTKPSEANKEPKKAATRPLSADPAKKPLPPSSGAPKVQAVKKEVETKKLAPEIKKIDYSGLGSARKLPNGAPKPAINGSPIKRPRDDDPDSRTAKKVAVEGSAGAPTTKASNANVSAPAGPGAQQVTASAKPKPSATILPGKSRTIVKPVTKRPEPAAPSAFSSISGLLAEIAKPKEAPKAREEPERAPETPEETARRLRKEKRRKLRVVWKPDDQLEEVRIFTHDAAEDEGRGTNMLRDARDNRSEGQMLKMGIRDDEDDAEDDGKPRESSLREWVVPNMISFDQIGEAQRDKSFVSRGGVKDISSEQRKFMEEYESRELMAVYTTAAEIPETPRSPPQRALSEMETTPKVAVLPSDTPKMQEVHRRWAEFGQYGPVAAQQLALSRLGLDQSGSSKAAFEQSRPSTALAPAPRFMTQEERDEAVLTLLRSDAVKNWKDPTPFDPANPRTQRRNDYADPKLQEAADAIEAVCEKFRGKPYPPTEPPEHITAPDRAREWWAGHERDVASRAVKDAKTRAKALADEHARNAAVAKAAQEAQAAAQAAAPAAGSNDMAAWAAYFAQAQGQQQQGQSQDPAYAAILQQVQALQSGQQQPAQPAQATANDVQSLLAALGGQTASASQPQGPVDPAAAAWAAHYQNQTQAQTQAQPDQQAAWAAYYAQFGAQAPGSSNNNNATSQEQNASGSNHPSRQHEQYRDHENDRNPRHHDNFSRDRDRASRHHGGKDRGGGSGSGGDRGGAAAHKGINRALIGTKPCSFWAKGLCAKGDQCTFRHDPNDLK</sequence>
<feature type="region of interest" description="Disordered" evidence="5">
    <location>
        <begin position="1054"/>
        <end position="1128"/>
    </location>
</feature>
<feature type="region of interest" description="Disordered" evidence="5">
    <location>
        <begin position="715"/>
        <end position="738"/>
    </location>
</feature>
<feature type="compositionally biased region" description="Polar residues" evidence="5">
    <location>
        <begin position="1055"/>
        <end position="1076"/>
    </location>
</feature>
<feature type="compositionally biased region" description="Low complexity" evidence="5">
    <location>
        <begin position="1017"/>
        <end position="1037"/>
    </location>
</feature>
<feature type="compositionally biased region" description="Basic and acidic residues" evidence="5">
    <location>
        <begin position="386"/>
        <end position="400"/>
    </location>
</feature>
<dbReference type="Gene3D" id="4.10.1000.10">
    <property type="entry name" value="Zinc finger, CCCH-type"/>
    <property type="match status" value="1"/>
</dbReference>
<keyword evidence="8" id="KW-1185">Reference proteome</keyword>
<keyword evidence="3 4" id="KW-0862">Zinc</keyword>
<proteinExistence type="predicted"/>
<accession>A0A9P8XZ47</accession>
<evidence type="ECO:0000256" key="2">
    <source>
        <dbReference type="ARBA" id="ARBA00022771"/>
    </source>
</evidence>
<feature type="domain" description="C3H1-type" evidence="6">
    <location>
        <begin position="1137"/>
        <end position="1164"/>
    </location>
</feature>
<name>A0A9P8XZ47_9PEZI</name>
<evidence type="ECO:0000256" key="1">
    <source>
        <dbReference type="ARBA" id="ARBA00022723"/>
    </source>
</evidence>
<dbReference type="SUPFAM" id="SSF90229">
    <property type="entry name" value="CCCH zinc finger"/>
    <property type="match status" value="1"/>
</dbReference>
<feature type="region of interest" description="Disordered" evidence="5">
    <location>
        <begin position="823"/>
        <end position="842"/>
    </location>
</feature>
<dbReference type="RefSeq" id="XP_046009005.1">
    <property type="nucleotide sequence ID" value="XM_046154684.1"/>
</dbReference>
<evidence type="ECO:0000256" key="4">
    <source>
        <dbReference type="PROSITE-ProRule" id="PRU00723"/>
    </source>
</evidence>
<dbReference type="GeneID" id="70184230"/>
<feature type="region of interest" description="Disordered" evidence="5">
    <location>
        <begin position="1001"/>
        <end position="1037"/>
    </location>
</feature>
<evidence type="ECO:0000259" key="6">
    <source>
        <dbReference type="PROSITE" id="PS50103"/>
    </source>
</evidence>
<keyword evidence="2 4" id="KW-0863">Zinc-finger</keyword>
<feature type="compositionally biased region" description="Basic and acidic residues" evidence="5">
    <location>
        <begin position="560"/>
        <end position="584"/>
    </location>
</feature>
<dbReference type="Pfam" id="PF00642">
    <property type="entry name" value="zf-CCCH"/>
    <property type="match status" value="1"/>
</dbReference>
<dbReference type="GO" id="GO:0008270">
    <property type="term" value="F:zinc ion binding"/>
    <property type="evidence" value="ECO:0007669"/>
    <property type="project" value="UniProtKB-KW"/>
</dbReference>
<feature type="region of interest" description="Disordered" evidence="5">
    <location>
        <begin position="445"/>
        <end position="591"/>
    </location>
</feature>
<dbReference type="PROSITE" id="PS50103">
    <property type="entry name" value="ZF_C3H1"/>
    <property type="match status" value="1"/>
</dbReference>
<keyword evidence="1 4" id="KW-0479">Metal-binding</keyword>
<feature type="compositionally biased region" description="Basic and acidic residues" evidence="5">
    <location>
        <begin position="1078"/>
        <end position="1104"/>
    </location>
</feature>
<feature type="region of interest" description="Disordered" evidence="5">
    <location>
        <begin position="150"/>
        <end position="194"/>
    </location>
</feature>
<gene>
    <name evidence="7" type="ORF">B0I36DRAFT_329134</name>
</gene>
<dbReference type="SMART" id="SM00356">
    <property type="entry name" value="ZnF_C3H1"/>
    <property type="match status" value="1"/>
</dbReference>
<feature type="compositionally biased region" description="Polar residues" evidence="5">
    <location>
        <begin position="1"/>
        <end position="22"/>
    </location>
</feature>
<dbReference type="Proteomes" id="UP000756346">
    <property type="component" value="Unassembled WGS sequence"/>
</dbReference>
<evidence type="ECO:0000256" key="5">
    <source>
        <dbReference type="SAM" id="MobiDB-lite"/>
    </source>
</evidence>
<feature type="compositionally biased region" description="Acidic residues" evidence="5">
    <location>
        <begin position="181"/>
        <end position="191"/>
    </location>
</feature>
<evidence type="ECO:0000313" key="7">
    <source>
        <dbReference type="EMBL" id="KAH7025788.1"/>
    </source>
</evidence>
<dbReference type="InterPro" id="IPR000571">
    <property type="entry name" value="Znf_CCCH"/>
</dbReference>
<feature type="compositionally biased region" description="Polar residues" evidence="5">
    <location>
        <begin position="57"/>
        <end position="74"/>
    </location>
</feature>
<organism evidence="7 8">
    <name type="scientific">Microdochium trichocladiopsis</name>
    <dbReference type="NCBI Taxonomy" id="1682393"/>
    <lineage>
        <taxon>Eukaryota</taxon>
        <taxon>Fungi</taxon>
        <taxon>Dikarya</taxon>
        <taxon>Ascomycota</taxon>
        <taxon>Pezizomycotina</taxon>
        <taxon>Sordariomycetes</taxon>
        <taxon>Xylariomycetidae</taxon>
        <taxon>Xylariales</taxon>
        <taxon>Microdochiaceae</taxon>
        <taxon>Microdochium</taxon>
    </lineage>
</organism>
<feature type="region of interest" description="Disordered" evidence="5">
    <location>
        <begin position="1"/>
        <end position="110"/>
    </location>
</feature>
<protein>
    <recommendedName>
        <fullName evidence="6">C3H1-type domain-containing protein</fullName>
    </recommendedName>
</protein>
<feature type="zinc finger region" description="C3H1-type" evidence="4">
    <location>
        <begin position="1137"/>
        <end position="1164"/>
    </location>
</feature>
<feature type="region of interest" description="Disordered" evidence="5">
    <location>
        <begin position="386"/>
        <end position="431"/>
    </location>
</feature>
<feature type="compositionally biased region" description="Gly residues" evidence="5">
    <location>
        <begin position="1116"/>
        <end position="1125"/>
    </location>
</feature>